<dbReference type="Proteomes" id="UP000075880">
    <property type="component" value="Unassembled WGS sequence"/>
</dbReference>
<name>A0AAG5DET9_ANOAO</name>
<evidence type="ECO:0000313" key="1">
    <source>
        <dbReference type="EnsemblMetazoa" id="ENSAATROPP009370"/>
    </source>
</evidence>
<sequence length="156" mass="17699">MGRRQDVVVRDDGATAQARVAVANVREKQRLVRELACRCLIATHDATRWPGVAQVLHVRRQTPPVVVELIDRLHLRPVDLDPLRCSERADGQQASNDKRTGDLHGSTVFLRTANFSVWLAKFHRWAFILCQKPLAHGKITVASLFRYGTSQEISRR</sequence>
<dbReference type="AlphaFoldDB" id="A0AAG5DET9"/>
<dbReference type="EnsemblMetazoa" id="ENSAATROPT010385">
    <property type="protein sequence ID" value="ENSAATROPP009370"/>
    <property type="gene ID" value="ENSAATROPG008439"/>
</dbReference>
<reference evidence="1" key="1">
    <citation type="submission" date="2024-04" db="UniProtKB">
        <authorList>
            <consortium name="EnsemblMetazoa"/>
        </authorList>
    </citation>
    <scope>IDENTIFICATION</scope>
    <source>
        <strain evidence="1">EBRO</strain>
    </source>
</reference>
<keyword evidence="2" id="KW-1185">Reference proteome</keyword>
<evidence type="ECO:0000313" key="2">
    <source>
        <dbReference type="Proteomes" id="UP000075880"/>
    </source>
</evidence>
<proteinExistence type="predicted"/>
<accession>A0AAG5DET9</accession>
<protein>
    <submittedName>
        <fullName evidence="1">Uncharacterized protein</fullName>
    </submittedName>
</protein>
<organism evidence="1 2">
    <name type="scientific">Anopheles atroparvus</name>
    <name type="common">European mosquito</name>
    <dbReference type="NCBI Taxonomy" id="41427"/>
    <lineage>
        <taxon>Eukaryota</taxon>
        <taxon>Metazoa</taxon>
        <taxon>Ecdysozoa</taxon>
        <taxon>Arthropoda</taxon>
        <taxon>Hexapoda</taxon>
        <taxon>Insecta</taxon>
        <taxon>Pterygota</taxon>
        <taxon>Neoptera</taxon>
        <taxon>Endopterygota</taxon>
        <taxon>Diptera</taxon>
        <taxon>Nematocera</taxon>
        <taxon>Culicoidea</taxon>
        <taxon>Culicidae</taxon>
        <taxon>Anophelinae</taxon>
        <taxon>Anopheles</taxon>
    </lineage>
</organism>